<protein>
    <recommendedName>
        <fullName evidence="3">CdiI immunity protein domain-containing protein</fullName>
    </recommendedName>
</protein>
<proteinExistence type="predicted"/>
<comment type="caution">
    <text evidence="1">The sequence shown here is derived from an EMBL/GenBank/DDBJ whole genome shotgun (WGS) entry which is preliminary data.</text>
</comment>
<organism evidence="1 2">
    <name type="scientific">Kitasatospora arboriphila</name>
    <dbReference type="NCBI Taxonomy" id="258052"/>
    <lineage>
        <taxon>Bacteria</taxon>
        <taxon>Bacillati</taxon>
        <taxon>Actinomycetota</taxon>
        <taxon>Actinomycetes</taxon>
        <taxon>Kitasatosporales</taxon>
        <taxon>Streptomycetaceae</taxon>
        <taxon>Kitasatospora</taxon>
    </lineage>
</organism>
<sequence length="102" mass="11465">MTGAVTGEKGDLAGFLQTYLNVEVAFHHLPRVRSTLSSSAPEWGESIKREFSRVLEAKELSVGQYCETTWVDFESEAELYAYLGKVYRYLFLGADEVPLPPD</sequence>
<gene>
    <name evidence="1" type="ORF">GCM10009663_70040</name>
</gene>
<evidence type="ECO:0000313" key="1">
    <source>
        <dbReference type="EMBL" id="GAA1120307.1"/>
    </source>
</evidence>
<accession>A0ABN1U5W7</accession>
<dbReference type="RefSeq" id="WP_344627776.1">
    <property type="nucleotide sequence ID" value="NZ_BAAALD010000118.1"/>
</dbReference>
<reference evidence="1 2" key="1">
    <citation type="journal article" date="2019" name="Int. J. Syst. Evol. Microbiol.">
        <title>The Global Catalogue of Microorganisms (GCM) 10K type strain sequencing project: providing services to taxonomists for standard genome sequencing and annotation.</title>
        <authorList>
            <consortium name="The Broad Institute Genomics Platform"/>
            <consortium name="The Broad Institute Genome Sequencing Center for Infectious Disease"/>
            <person name="Wu L."/>
            <person name="Ma J."/>
        </authorList>
    </citation>
    <scope>NUCLEOTIDE SEQUENCE [LARGE SCALE GENOMIC DNA]</scope>
    <source>
        <strain evidence="1 2">JCM 13002</strain>
    </source>
</reference>
<evidence type="ECO:0008006" key="3">
    <source>
        <dbReference type="Google" id="ProtNLM"/>
    </source>
</evidence>
<keyword evidence="2" id="KW-1185">Reference proteome</keyword>
<name>A0ABN1U5W7_9ACTN</name>
<dbReference type="EMBL" id="BAAALD010000118">
    <property type="protein sequence ID" value="GAA1120307.1"/>
    <property type="molecule type" value="Genomic_DNA"/>
</dbReference>
<dbReference type="Proteomes" id="UP001499987">
    <property type="component" value="Unassembled WGS sequence"/>
</dbReference>
<evidence type="ECO:0000313" key="2">
    <source>
        <dbReference type="Proteomes" id="UP001499987"/>
    </source>
</evidence>